<keyword evidence="4 8" id="KW-1133">Transmembrane helix</keyword>
<feature type="transmembrane region" description="Helical" evidence="8">
    <location>
        <begin position="121"/>
        <end position="141"/>
    </location>
</feature>
<comment type="caution">
    <text evidence="10">The sequence shown here is derived from an EMBL/GenBank/DDBJ whole genome shotgun (WGS) entry which is preliminary data.</text>
</comment>
<dbReference type="Gene3D" id="1.20.1270.60">
    <property type="entry name" value="Arfaptin homology (AH) domain/BAR domain"/>
    <property type="match status" value="1"/>
</dbReference>
<keyword evidence="6" id="KW-0653">Protein transport</keyword>
<sequence>MNFFQSFVEASDGIVNALVYIVIALLFLSGILKCILPVMRIRGVIRRAIRNIKQGSNKRSWQEDKFLGKGTLFPHWSEYLNNLFFADGVYHNASNVEDYINEETAIYGPGRSSFAEAIPSLCVSLGFLGTLIGLSIGLSGFKMTDTEAVQQSIVTLIPGMRYAFMTSIVGVVASILFTLITRFTYGSAEHTLTDFYGAMSRYAGVLSVDPMTQIAIYQQEQTALIQTMSQDLNGSFTDRLGEIIENVASPIQESLDNFVTVTTQQQVRMLDKVASRFVDRLDEVMNGQFKNLAAVLEKTSESQINATRVVSEGLEDAESVLKNAAQLQRNIEGMVKKLEDYMGKLQSAQSSADDSYLRISSNVEKMELVSTQQNAYLKSVSAMHADLSRMVGQMQEGEKALLEKYNKITSDSVAGMIAAAGEIRASGAMLEKNRQELGEQLKMDLSDTLDAFRDYMSEFTKRVDYMANSIADALDQLPGAVGQSTDQFLDQIDRINASLERAQRAVDDAVDRMYRQ</sequence>
<keyword evidence="5 8" id="KW-0472">Membrane</keyword>
<evidence type="ECO:0000256" key="7">
    <source>
        <dbReference type="SAM" id="Coils"/>
    </source>
</evidence>
<dbReference type="Pfam" id="PF01618">
    <property type="entry name" value="MotA_ExbB"/>
    <property type="match status" value="1"/>
</dbReference>
<comment type="subcellular location">
    <subcellularLocation>
        <location evidence="1">Cell membrane</location>
        <topology evidence="1">Multi-pass membrane protein</topology>
    </subcellularLocation>
    <subcellularLocation>
        <location evidence="6">Membrane</location>
        <topology evidence="6">Multi-pass membrane protein</topology>
    </subcellularLocation>
</comment>
<evidence type="ECO:0000256" key="5">
    <source>
        <dbReference type="ARBA" id="ARBA00023136"/>
    </source>
</evidence>
<feature type="coiled-coil region" evidence="7">
    <location>
        <begin position="317"/>
        <end position="344"/>
    </location>
</feature>
<evidence type="ECO:0000313" key="11">
    <source>
        <dbReference type="Proteomes" id="UP000824072"/>
    </source>
</evidence>
<evidence type="ECO:0000256" key="2">
    <source>
        <dbReference type="ARBA" id="ARBA00022475"/>
    </source>
</evidence>
<dbReference type="EMBL" id="DVMU01000190">
    <property type="protein sequence ID" value="HIU34614.1"/>
    <property type="molecule type" value="Genomic_DNA"/>
</dbReference>
<evidence type="ECO:0000256" key="4">
    <source>
        <dbReference type="ARBA" id="ARBA00022989"/>
    </source>
</evidence>
<reference evidence="10" key="1">
    <citation type="submission" date="2020-10" db="EMBL/GenBank/DDBJ databases">
        <authorList>
            <person name="Gilroy R."/>
        </authorList>
    </citation>
    <scope>NUCLEOTIDE SEQUENCE</scope>
    <source>
        <strain evidence="10">ChiHcec3-11533</strain>
    </source>
</reference>
<dbReference type="Proteomes" id="UP000824072">
    <property type="component" value="Unassembled WGS sequence"/>
</dbReference>
<accession>A0A9D1LCG0</accession>
<dbReference type="GO" id="GO:0015031">
    <property type="term" value="P:protein transport"/>
    <property type="evidence" value="ECO:0007669"/>
    <property type="project" value="UniProtKB-KW"/>
</dbReference>
<organism evidence="10 11">
    <name type="scientific">Candidatus Pullichristensenella excrementigallinarum</name>
    <dbReference type="NCBI Taxonomy" id="2840907"/>
    <lineage>
        <taxon>Bacteria</taxon>
        <taxon>Bacillati</taxon>
        <taxon>Bacillota</taxon>
        <taxon>Clostridia</taxon>
        <taxon>Candidatus Pullichristensenella</taxon>
    </lineage>
</organism>
<evidence type="ECO:0000313" key="10">
    <source>
        <dbReference type="EMBL" id="HIU34614.1"/>
    </source>
</evidence>
<feature type="transmembrane region" description="Helical" evidence="8">
    <location>
        <begin position="14"/>
        <end position="36"/>
    </location>
</feature>
<dbReference type="GO" id="GO:0005886">
    <property type="term" value="C:plasma membrane"/>
    <property type="evidence" value="ECO:0007669"/>
    <property type="project" value="UniProtKB-SubCell"/>
</dbReference>
<protein>
    <submittedName>
        <fullName evidence="10">MotA/TolQ/ExbB proton channel family protein</fullName>
    </submittedName>
</protein>
<proteinExistence type="inferred from homology"/>
<dbReference type="InterPro" id="IPR027267">
    <property type="entry name" value="AH/BAR_dom_sf"/>
</dbReference>
<feature type="transmembrane region" description="Helical" evidence="8">
    <location>
        <begin position="161"/>
        <end position="180"/>
    </location>
</feature>
<dbReference type="InterPro" id="IPR002898">
    <property type="entry name" value="MotA_ExbB_proton_chnl"/>
</dbReference>
<evidence type="ECO:0000256" key="6">
    <source>
        <dbReference type="RuleBase" id="RU004057"/>
    </source>
</evidence>
<evidence type="ECO:0000256" key="8">
    <source>
        <dbReference type="SAM" id="Phobius"/>
    </source>
</evidence>
<reference evidence="10" key="2">
    <citation type="journal article" date="2021" name="PeerJ">
        <title>Extensive microbial diversity within the chicken gut microbiome revealed by metagenomics and culture.</title>
        <authorList>
            <person name="Gilroy R."/>
            <person name="Ravi A."/>
            <person name="Getino M."/>
            <person name="Pursley I."/>
            <person name="Horton D.L."/>
            <person name="Alikhan N.F."/>
            <person name="Baker D."/>
            <person name="Gharbi K."/>
            <person name="Hall N."/>
            <person name="Watson M."/>
            <person name="Adriaenssens E.M."/>
            <person name="Foster-Nyarko E."/>
            <person name="Jarju S."/>
            <person name="Secka A."/>
            <person name="Antonio M."/>
            <person name="Oren A."/>
            <person name="Chaudhuri R.R."/>
            <person name="La Ragione R."/>
            <person name="Hildebrand F."/>
            <person name="Pallen M.J."/>
        </authorList>
    </citation>
    <scope>NUCLEOTIDE SEQUENCE</scope>
    <source>
        <strain evidence="10">ChiHcec3-11533</strain>
    </source>
</reference>
<keyword evidence="2" id="KW-1003">Cell membrane</keyword>
<evidence type="ECO:0000256" key="3">
    <source>
        <dbReference type="ARBA" id="ARBA00022692"/>
    </source>
</evidence>
<name>A0A9D1LCG0_9FIRM</name>
<feature type="domain" description="MotA/TolQ/ExbB proton channel" evidence="9">
    <location>
        <begin position="112"/>
        <end position="190"/>
    </location>
</feature>
<keyword evidence="6" id="KW-0813">Transport</keyword>
<evidence type="ECO:0000256" key="1">
    <source>
        <dbReference type="ARBA" id="ARBA00004651"/>
    </source>
</evidence>
<comment type="similarity">
    <text evidence="6">Belongs to the exbB/tolQ family.</text>
</comment>
<keyword evidence="7" id="KW-0175">Coiled coil</keyword>
<evidence type="ECO:0000259" key="9">
    <source>
        <dbReference type="Pfam" id="PF01618"/>
    </source>
</evidence>
<gene>
    <name evidence="10" type="ORF">IAB02_08630</name>
</gene>
<keyword evidence="3 8" id="KW-0812">Transmembrane</keyword>
<dbReference type="AlphaFoldDB" id="A0A9D1LCG0"/>